<dbReference type="OrthoDB" id="4064682at2759"/>
<evidence type="ECO:0000313" key="2">
    <source>
        <dbReference type="EMBL" id="KAG7194310.1"/>
    </source>
</evidence>
<feature type="coiled-coil region" evidence="1">
    <location>
        <begin position="87"/>
        <end position="139"/>
    </location>
</feature>
<sequence>MTKEYEEQLAMFFDLGFQASNYINALHQSILSSEPTTSPKLGHIPAELHSNSQATGHGVYTDQNLQAINNSMGTLITHLDYYVLELNQDMIQQLERLSRVLETNEDSNSNTNNRLNYYLNMLDSNVSSLDEELSKVTKELDIVDDSDPGNVVVAQLIKYKEIQDNIKKVLGLFTTIEKYDPTVDYNQDLTIEKFQTLTDRLYKHLSKLMIQDANYNSVNQGTLEIIDTFIDLQLLFKNLTQFFPIYKKFAINLMDDKNRYLSMRKHLL</sequence>
<keyword evidence="1" id="KW-0175">Coiled coil</keyword>
<proteinExistence type="predicted"/>
<accession>A0A9P8AJ29</accession>
<dbReference type="GeneID" id="66117896"/>
<dbReference type="AlphaFoldDB" id="A0A9P8AJ29"/>
<name>A0A9P8AJ29_9ASCO</name>
<gene>
    <name evidence="2" type="ORF">KQ657_004522</name>
</gene>
<dbReference type="RefSeq" id="XP_043049857.1">
    <property type="nucleotide sequence ID" value="XM_043195191.1"/>
</dbReference>
<keyword evidence="3" id="KW-1185">Reference proteome</keyword>
<dbReference type="EMBL" id="JAHMUF010000007">
    <property type="protein sequence ID" value="KAG7194310.1"/>
    <property type="molecule type" value="Genomic_DNA"/>
</dbReference>
<evidence type="ECO:0000313" key="3">
    <source>
        <dbReference type="Proteomes" id="UP000790833"/>
    </source>
</evidence>
<evidence type="ECO:0000256" key="1">
    <source>
        <dbReference type="SAM" id="Coils"/>
    </source>
</evidence>
<protein>
    <submittedName>
        <fullName evidence="2">Uncharacterized protein</fullName>
    </submittedName>
</protein>
<reference evidence="2" key="1">
    <citation type="submission" date="2021-03" db="EMBL/GenBank/DDBJ databases">
        <authorList>
            <person name="Palmer J.M."/>
        </authorList>
    </citation>
    <scope>NUCLEOTIDE SEQUENCE</scope>
    <source>
        <strain evidence="2">ARV_011</strain>
    </source>
</reference>
<dbReference type="Gene3D" id="6.10.250.2790">
    <property type="match status" value="1"/>
</dbReference>
<organism evidence="2 3">
    <name type="scientific">Scheffersomyces spartinae</name>
    <dbReference type="NCBI Taxonomy" id="45513"/>
    <lineage>
        <taxon>Eukaryota</taxon>
        <taxon>Fungi</taxon>
        <taxon>Dikarya</taxon>
        <taxon>Ascomycota</taxon>
        <taxon>Saccharomycotina</taxon>
        <taxon>Pichiomycetes</taxon>
        <taxon>Debaryomycetaceae</taxon>
        <taxon>Scheffersomyces</taxon>
    </lineage>
</organism>
<comment type="caution">
    <text evidence="2">The sequence shown here is derived from an EMBL/GenBank/DDBJ whole genome shotgun (WGS) entry which is preliminary data.</text>
</comment>
<dbReference type="Proteomes" id="UP000790833">
    <property type="component" value="Unassembled WGS sequence"/>
</dbReference>